<comment type="caution">
    <text evidence="2">The sequence shown here is derived from an EMBL/GenBank/DDBJ whole genome shotgun (WGS) entry which is preliminary data.</text>
</comment>
<sequence precursor="true">MKKKISIIVLLIMLSSSIMSSACVHNMPIDKKESVGITDKGNYFEVNIDVKRCKTHWKVGEEYARKILKAVPDYERLVDSYLAECSGSDSTYQLYIKRVNDIKTQIPIDYINEIEGMASIFSGKAEDVSGDGKLSLQEIYMLNLFPDVARSTQCSALAVYGERSVSKKTIAERILDWYQGSQNQLAKLQAVITFKNDKKSICSIGYLGFMGVISGFNNDRVFAAILDSRTGQPYSSESKNSYPMDLRYSLENYKTIDGVANYLKAAKRAYSIGHLIFLCDPKTAGVLENNMSTDVNSLRDVRRENSPLNDGIEWGIDNSLGVVNSFMLIGNYDNHSSETGNVLRWDSMKNQLLSKGDEVTLDELKEIASYYTGSTVGTQAEGCLYNVRTQQIIVYEPSTNHLEVFFRPEDGVLPQVPEFERVKVKF</sequence>
<keyword evidence="1" id="KW-0732">Signal</keyword>
<keyword evidence="3" id="KW-1185">Reference proteome</keyword>
<evidence type="ECO:0000313" key="3">
    <source>
        <dbReference type="Proteomes" id="UP000036923"/>
    </source>
</evidence>
<dbReference type="Gene3D" id="3.60.60.10">
    <property type="entry name" value="Penicillin V Acylase, Chain A"/>
    <property type="match status" value="1"/>
</dbReference>
<dbReference type="PANTHER" id="PTHR35190">
    <property type="entry name" value="PROTEIN DCD1B"/>
    <property type="match status" value="1"/>
</dbReference>
<dbReference type="EMBL" id="LGTC01000001">
    <property type="protein sequence ID" value="KNY27374.1"/>
    <property type="molecule type" value="Genomic_DNA"/>
</dbReference>
<protein>
    <recommendedName>
        <fullName evidence="4">EF-hand domain-containing protein</fullName>
    </recommendedName>
</protein>
<name>A0A0L6JNN4_9FIRM</name>
<accession>A0A0L6JNN4</accession>
<evidence type="ECO:0000256" key="1">
    <source>
        <dbReference type="SAM" id="SignalP"/>
    </source>
</evidence>
<dbReference type="AlphaFoldDB" id="A0A0L6JNN4"/>
<evidence type="ECO:0000313" key="2">
    <source>
        <dbReference type="EMBL" id="KNY27374.1"/>
    </source>
</evidence>
<dbReference type="OrthoDB" id="1736836at2"/>
<feature type="chain" id="PRO_5039420009" description="EF-hand domain-containing protein" evidence="1">
    <location>
        <begin position="22"/>
        <end position="426"/>
    </location>
</feature>
<proteinExistence type="predicted"/>
<feature type="signal peptide" evidence="1">
    <location>
        <begin position="1"/>
        <end position="21"/>
    </location>
</feature>
<reference evidence="3" key="1">
    <citation type="submission" date="2015-07" db="EMBL/GenBank/DDBJ databases">
        <title>Near-Complete Genome Sequence of the Cellulolytic Bacterium Bacteroides (Pseudobacteroides) cellulosolvens ATCC 35603.</title>
        <authorList>
            <person name="Dassa B."/>
            <person name="Utturkar S.M."/>
            <person name="Klingeman D.M."/>
            <person name="Hurt R.A."/>
            <person name="Keller M."/>
            <person name="Xu J."/>
            <person name="Reddy Y.H.K."/>
            <person name="Borovok I."/>
            <person name="Grinberg I.R."/>
            <person name="Lamed R."/>
            <person name="Zhivin O."/>
            <person name="Bayer E.A."/>
            <person name="Brown S.D."/>
        </authorList>
    </citation>
    <scope>NUCLEOTIDE SEQUENCE [LARGE SCALE GENOMIC DNA]</scope>
    <source>
        <strain evidence="3">DSM 2933</strain>
    </source>
</reference>
<dbReference type="eggNOG" id="ENOG502ZA7F">
    <property type="taxonomic scope" value="Bacteria"/>
</dbReference>
<dbReference type="STRING" id="398512.Bccel_2645"/>
<dbReference type="PANTHER" id="PTHR35190:SF1">
    <property type="entry name" value="PEPTIDASE C45 HYDROLASE DOMAIN-CONTAINING PROTEIN"/>
    <property type="match status" value="1"/>
</dbReference>
<dbReference type="RefSeq" id="WP_036942770.1">
    <property type="nucleotide sequence ID" value="NZ_JQKC01000019.1"/>
</dbReference>
<dbReference type="InterPro" id="IPR047803">
    <property type="entry name" value="DCD1A/B-like"/>
</dbReference>
<dbReference type="NCBIfam" id="NF040521">
    <property type="entry name" value="C45_proenzyme"/>
    <property type="match status" value="1"/>
</dbReference>
<dbReference type="PATRIC" id="fig|398512.5.peg.2754"/>
<gene>
    <name evidence="2" type="ORF">Bccel_2645</name>
</gene>
<dbReference type="InterPro" id="IPR047794">
    <property type="entry name" value="C45_proenzyme-like"/>
</dbReference>
<dbReference type="Proteomes" id="UP000036923">
    <property type="component" value="Unassembled WGS sequence"/>
</dbReference>
<dbReference type="PROSITE" id="PS51257">
    <property type="entry name" value="PROKAR_LIPOPROTEIN"/>
    <property type="match status" value="1"/>
</dbReference>
<evidence type="ECO:0008006" key="4">
    <source>
        <dbReference type="Google" id="ProtNLM"/>
    </source>
</evidence>
<organism evidence="2 3">
    <name type="scientific">Pseudobacteroides cellulosolvens ATCC 35603 = DSM 2933</name>
    <dbReference type="NCBI Taxonomy" id="398512"/>
    <lineage>
        <taxon>Bacteria</taxon>
        <taxon>Bacillati</taxon>
        <taxon>Bacillota</taxon>
        <taxon>Clostridia</taxon>
        <taxon>Eubacteriales</taxon>
        <taxon>Oscillospiraceae</taxon>
        <taxon>Pseudobacteroides</taxon>
    </lineage>
</organism>